<keyword evidence="13 16" id="KW-0413">Isomerase</keyword>
<evidence type="ECO:0000313" key="20">
    <source>
        <dbReference type="RefSeq" id="XP_033768258.1"/>
    </source>
</evidence>
<gene>
    <name evidence="16 20" type="primary">PIF1</name>
    <name evidence="20" type="ORF">SPAR_M00710</name>
</gene>
<dbReference type="InterPro" id="IPR049163">
    <property type="entry name" value="Pif1-like_2B_dom"/>
</dbReference>
<evidence type="ECO:0000256" key="8">
    <source>
        <dbReference type="ARBA" id="ARBA00022840"/>
    </source>
</evidence>
<evidence type="ECO:0000256" key="5">
    <source>
        <dbReference type="ARBA" id="ARBA00022763"/>
    </source>
</evidence>
<keyword evidence="14 16" id="KW-0539">Nucleus</keyword>
<evidence type="ECO:0000256" key="9">
    <source>
        <dbReference type="ARBA" id="ARBA00023125"/>
    </source>
</evidence>
<feature type="compositionally biased region" description="Basic and acidic residues" evidence="17">
    <location>
        <begin position="847"/>
        <end position="859"/>
    </location>
</feature>
<evidence type="ECO:0000256" key="7">
    <source>
        <dbReference type="ARBA" id="ARBA00022806"/>
    </source>
</evidence>
<dbReference type="GO" id="GO:0051880">
    <property type="term" value="F:G-quadruplex DNA binding"/>
    <property type="evidence" value="ECO:0007669"/>
    <property type="project" value="UniProtKB-UniRule"/>
</dbReference>
<dbReference type="GO" id="GO:0005524">
    <property type="term" value="F:ATP binding"/>
    <property type="evidence" value="ECO:0007669"/>
    <property type="project" value="UniProtKB-UniRule"/>
</dbReference>
<evidence type="ECO:0000256" key="4">
    <source>
        <dbReference type="ARBA" id="ARBA00022741"/>
    </source>
</evidence>
<comment type="similarity">
    <text evidence="16">Belongs to the helicase family. PIF1 subfamily.</text>
</comment>
<feature type="compositionally biased region" description="Polar residues" evidence="17">
    <location>
        <begin position="836"/>
        <end position="845"/>
    </location>
</feature>
<evidence type="ECO:0000256" key="12">
    <source>
        <dbReference type="ARBA" id="ARBA00023204"/>
    </source>
</evidence>
<dbReference type="HAMAP" id="MF_03176">
    <property type="entry name" value="PIF1"/>
    <property type="match status" value="1"/>
</dbReference>
<dbReference type="GO" id="GO:0000723">
    <property type="term" value="P:telomere maintenance"/>
    <property type="evidence" value="ECO:0007669"/>
    <property type="project" value="InterPro"/>
</dbReference>
<dbReference type="PANTHER" id="PTHR47642">
    <property type="entry name" value="ATP-DEPENDENT DNA HELICASE"/>
    <property type="match status" value="1"/>
</dbReference>
<keyword evidence="6 16" id="KW-0378">Hydrolase</keyword>
<evidence type="ECO:0000256" key="2">
    <source>
        <dbReference type="ARBA" id="ARBA00004443"/>
    </source>
</evidence>
<comment type="catalytic activity">
    <reaction evidence="15 16">
        <text>ATP + H2O = ADP + phosphate + H(+)</text>
        <dbReference type="Rhea" id="RHEA:13065"/>
        <dbReference type="ChEBI" id="CHEBI:15377"/>
        <dbReference type="ChEBI" id="CHEBI:15378"/>
        <dbReference type="ChEBI" id="CHEBI:30616"/>
        <dbReference type="ChEBI" id="CHEBI:43474"/>
        <dbReference type="ChEBI" id="CHEBI:456216"/>
        <dbReference type="EC" id="5.6.2.3"/>
    </reaction>
</comment>
<reference evidence="20" key="2">
    <citation type="submission" date="2020-01" db="EMBL/GenBank/DDBJ databases">
        <title>Population-level Yeast Reference Genomes.</title>
        <authorList>
            <person name="Yue J.-X."/>
        </authorList>
    </citation>
    <scope>NUCLEOTIDE SEQUENCE</scope>
    <source>
        <strain evidence="20">CBS432</strain>
    </source>
</reference>
<feature type="binding site" evidence="16">
    <location>
        <begin position="258"/>
        <end position="265"/>
    </location>
    <ligand>
        <name>ATP</name>
        <dbReference type="ChEBI" id="CHEBI:30616"/>
    </ligand>
</feature>
<dbReference type="EC" id="5.6.2.3" evidence="16"/>
<keyword evidence="10 16" id="KW-0496">Mitochondrion</keyword>
<evidence type="ECO:0000256" key="14">
    <source>
        <dbReference type="ARBA" id="ARBA00023242"/>
    </source>
</evidence>
<keyword evidence="11 16" id="KW-0233">DNA recombination</keyword>
<keyword evidence="4 16" id="KW-0547">Nucleotide-binding</keyword>
<dbReference type="FunFam" id="3.40.50.300:FF:001226">
    <property type="entry name" value="ATP-dependent DNA helicase PIF1"/>
    <property type="match status" value="1"/>
</dbReference>
<feature type="region of interest" description="Disordered" evidence="17">
    <location>
        <begin position="782"/>
        <end position="859"/>
    </location>
</feature>
<evidence type="ECO:0000256" key="6">
    <source>
        <dbReference type="ARBA" id="ARBA00022801"/>
    </source>
</evidence>
<proteinExistence type="inferred from homology"/>
<comment type="subunit">
    <text evidence="16">Monomer. Interacts with telomerase.</text>
</comment>
<dbReference type="AlphaFoldDB" id="A0A8B8UX12"/>
<dbReference type="GO" id="GO:0016787">
    <property type="term" value="F:hydrolase activity"/>
    <property type="evidence" value="ECO:0007669"/>
    <property type="project" value="UniProtKB-KW"/>
</dbReference>
<feature type="DNA-binding region" evidence="16">
    <location>
        <begin position="727"/>
        <end position="746"/>
    </location>
</feature>
<organism evidence="20">
    <name type="scientific">Saccharomyces paradoxus</name>
    <name type="common">Yeast</name>
    <name type="synonym">Saccharomyces douglasii</name>
    <dbReference type="NCBI Taxonomy" id="27291"/>
    <lineage>
        <taxon>Eukaryota</taxon>
        <taxon>Fungi</taxon>
        <taxon>Dikarya</taxon>
        <taxon>Ascomycota</taxon>
        <taxon>Saccharomycotina</taxon>
        <taxon>Saccharomycetes</taxon>
        <taxon>Saccharomycetales</taxon>
        <taxon>Saccharomycetaceae</taxon>
        <taxon>Saccharomyces</taxon>
    </lineage>
</organism>
<dbReference type="Pfam" id="PF05970">
    <property type="entry name" value="PIF1"/>
    <property type="match status" value="1"/>
</dbReference>
<dbReference type="InterPro" id="IPR010285">
    <property type="entry name" value="DNA_helicase_pif1-like_DEAD"/>
</dbReference>
<dbReference type="InterPro" id="IPR048293">
    <property type="entry name" value="PIF1_RRM3_pfh1"/>
</dbReference>
<evidence type="ECO:0000256" key="3">
    <source>
        <dbReference type="ARBA" id="ARBA00004604"/>
    </source>
</evidence>
<comment type="function">
    <text evidence="16">DNA-dependent ATPase and 5'-3' DNA helicase required for the maintenance of both mitochondrial and nuclear genome stability. Efficiently unwinds G-quadruplex (G4) DNA structures and forked RNA-DNA hybrids. Resolves G4 structures, preventing replication pausing and double-strand breaks (DSBs) at G4 motifs. Involved in the maintenance of telomeric DNA. Inhibits telomere elongation, de novo telomere formation and telomere addition to DSBs via catalytic inhibition of telomerase. Reduces the processivity of telomerase by displacing active telomerase from DNA ends. Releases telomerase by unwinding the short telomerase RNA/telomeric DNA hybrid that is the intermediate in the telomerase reaction. Involved in the maintenance of ribosomal (rDNA). Required for efficient fork arrest at the replicaion fork barrier within rDNA. Involved in the maintenance of mitochondrial (mtDNA). Required to maintain mtDNA under conditions that introduce dsDNA breaks in mtDNA, either preventing or repairing dsDNA breaks. May inhibit replication progression to allow time for repair. May have a general role in chromosomal replication by affecting Okazaki fragment maturation. May have a role in conjunction with DNA2 helicase/nuclease in 5'-flap extension during Okazaki fragment processing.</text>
</comment>
<dbReference type="InterPro" id="IPR027417">
    <property type="entry name" value="P-loop_NTPase"/>
</dbReference>
<dbReference type="OrthoDB" id="432234at2759"/>
<dbReference type="Gene3D" id="3.40.50.300">
    <property type="entry name" value="P-loop containing nucleotide triphosphate hydrolases"/>
    <property type="match status" value="1"/>
</dbReference>
<dbReference type="Pfam" id="PF21530">
    <property type="entry name" value="Pif1_2B_dom"/>
    <property type="match status" value="1"/>
</dbReference>
<dbReference type="KEGG" id="spao:SPAR_M00710"/>
<dbReference type="GO" id="GO:0010521">
    <property type="term" value="F:telomerase inhibitor activity"/>
    <property type="evidence" value="ECO:0007669"/>
    <property type="project" value="UniProtKB-UniRule"/>
</dbReference>
<evidence type="ECO:0000256" key="10">
    <source>
        <dbReference type="ARBA" id="ARBA00023128"/>
    </source>
</evidence>
<evidence type="ECO:0000256" key="13">
    <source>
        <dbReference type="ARBA" id="ARBA00023235"/>
    </source>
</evidence>
<dbReference type="PANTHER" id="PTHR47642:SF5">
    <property type="entry name" value="ATP-DEPENDENT DNA HELICASE"/>
    <property type="match status" value="1"/>
</dbReference>
<feature type="domain" description="DNA helicase Pif1-like 2B" evidence="19">
    <location>
        <begin position="498"/>
        <end position="542"/>
    </location>
</feature>
<dbReference type="CDD" id="cd18809">
    <property type="entry name" value="SF1_C_RecD"/>
    <property type="match status" value="1"/>
</dbReference>
<dbReference type="GO" id="GO:0005743">
    <property type="term" value="C:mitochondrial inner membrane"/>
    <property type="evidence" value="ECO:0007669"/>
    <property type="project" value="UniProtKB-SubCell"/>
</dbReference>
<evidence type="ECO:0000256" key="1">
    <source>
        <dbReference type="ARBA" id="ARBA00001946"/>
    </source>
</evidence>
<accession>A0A8B8UX12</accession>
<evidence type="ECO:0000259" key="18">
    <source>
        <dbReference type="Pfam" id="PF05970"/>
    </source>
</evidence>
<evidence type="ECO:0000256" key="17">
    <source>
        <dbReference type="SAM" id="MobiDB-lite"/>
    </source>
</evidence>
<comment type="subcellular location">
    <subcellularLocation>
        <location evidence="2">Mitochondrion inner membrane</location>
        <topology evidence="2">Peripheral membrane protein</topology>
        <orientation evidence="2">Matrix side</orientation>
    </subcellularLocation>
    <subcellularLocation>
        <location evidence="3">Nucleus</location>
        <location evidence="3">Nucleolus</location>
    </subcellularLocation>
    <subcellularLocation>
        <location evidence="16">Nucleus</location>
    </subcellularLocation>
    <subcellularLocation>
        <location evidence="16">Mitochondrion</location>
    </subcellularLocation>
</comment>
<name>A0A8B8UX12_SACPA</name>
<evidence type="ECO:0000259" key="19">
    <source>
        <dbReference type="Pfam" id="PF21530"/>
    </source>
</evidence>
<keyword evidence="9 16" id="KW-0238">DNA-binding</keyword>
<reference evidence="20" key="4">
    <citation type="submission" date="2025-08" db="UniProtKB">
        <authorList>
            <consortium name="RefSeq"/>
        </authorList>
    </citation>
    <scope>IDENTIFICATION</scope>
    <source>
        <strain evidence="20">CBS432</strain>
    </source>
</reference>
<dbReference type="SUPFAM" id="SSF52540">
    <property type="entry name" value="P-loop containing nucleoside triphosphate hydrolases"/>
    <property type="match status" value="2"/>
</dbReference>
<evidence type="ECO:0000256" key="11">
    <source>
        <dbReference type="ARBA" id="ARBA00023172"/>
    </source>
</evidence>
<reference evidence="20" key="1">
    <citation type="journal article" date="2017" name="Nat. Genet.">
        <title>Contrasting evolutionary genome dynamics between domesticated and wild yeasts.</title>
        <authorList>
            <person name="Yue J.X."/>
            <person name="Li J."/>
            <person name="Aigrain L."/>
            <person name="Hallin J."/>
            <person name="Persson K."/>
            <person name="Oliver K."/>
            <person name="Bergstrom A."/>
            <person name="Coupland P."/>
            <person name="Warringer J."/>
            <person name="Lagomarsino M.C."/>
            <person name="Fischer G."/>
            <person name="Durbin R."/>
            <person name="Liti G."/>
        </authorList>
    </citation>
    <scope>NUCLEOTIDE SEQUENCE</scope>
    <source>
        <strain evidence="20">CBS432</strain>
    </source>
</reference>
<dbReference type="InterPro" id="IPR051055">
    <property type="entry name" value="PIF1_helicase"/>
</dbReference>
<evidence type="ECO:0000256" key="15">
    <source>
        <dbReference type="ARBA" id="ARBA00048954"/>
    </source>
</evidence>
<dbReference type="GO" id="GO:0003697">
    <property type="term" value="F:single-stranded DNA binding"/>
    <property type="evidence" value="ECO:0007669"/>
    <property type="project" value="UniProtKB-ARBA"/>
</dbReference>
<dbReference type="GO" id="GO:0006281">
    <property type="term" value="P:DNA repair"/>
    <property type="evidence" value="ECO:0007669"/>
    <property type="project" value="UniProtKB-UniRule"/>
</dbReference>
<dbReference type="GO" id="GO:0043139">
    <property type="term" value="F:5'-3' DNA helicase activity"/>
    <property type="evidence" value="ECO:0007669"/>
    <property type="project" value="UniProtKB-UniRule"/>
</dbReference>
<sequence length="859" mass="97865">MPRWIRSTLNRIIPGRPFICSFNSFLSLKNISHAKLSFSMSSRGFRSNNFIRAQLKHPSILSKEDLDLLSDSDDWEEPDCIQLETEEHDKKIITDIHKDDLVDKKPMRDKNVMNFINKDSALSWNDMFKPGIIQLPQLSSENSFEESSQKKPKLASFKDPLRPALKAECSFEELQNSSVSQERSLEMINENEKKKMQFGEKIAVLTQRPSFTELQNDQDDNNLNFHNNVKVKIPICLSKEQESIIKLAENGHNIFYTGSAGTGKSILLREMIKVLKSIYGRENVAVTASTGLAACNIGGITIHSFAGIGLGKGDADKLYKKVRRSRKHLRRWENIGALVVDEISMLDAELLDKLDFIARKIRKNHQPFGGIQLIFCGDFFQLPPVSKDPNRPTKFAFESKAWKEGVRMTIMLQKVFRQRGDVKFIDMLNRMRLGNIDDETEREFKKLSRPLPDDEIIPAELYSTRMEVERANNSRLSKLPGQVHVFNAIDGGALEDEELKERLLQNFLAPKELHLKVGAQVMMVKNLDATLVNGSLGKVIEFMDPETYFCYEALTNDPSMPPEKLETWAENPSKIKAAMEREQSDGEESVVASRKSSVKEGFAKSDMDEPVSPLDSSVFDFMKRVKTDDEVVLENIKRKEQLMQAIHQNSAGKRRLPLVRFKASDMSTRMVLVEPEDWAIEDENEKPLVSRVQLPLMLAWSLSIHKSQGQTLPKVKVDLRRVFEKGQAYVALSRAVSREGLQVLNFDRTRIKAHQKVIDFYLTLSSAESAYKQLEADEQVRKRKLDYAPGPKYKAKSKSKSNSPAPTSVTTQPNSGIAAMLQRHSRKRFQPKKESNGNQVHSLVSNEPRRQDTEDHILE</sequence>
<dbReference type="VEuPathDB" id="FungiDB:SPAR_M00710"/>
<evidence type="ECO:0000256" key="16">
    <source>
        <dbReference type="HAMAP-Rule" id="MF_03176"/>
    </source>
</evidence>
<keyword evidence="8 16" id="KW-0067">ATP-binding</keyword>
<feature type="domain" description="DNA helicase Pif1-like DEAD-box helicase" evidence="18">
    <location>
        <begin position="236"/>
        <end position="441"/>
    </location>
</feature>
<reference evidence="20" key="3">
    <citation type="submission" date="2025-07" db="EMBL/GenBank/DDBJ databases">
        <authorList>
            <consortium name="NCBI Genome Project"/>
        </authorList>
    </citation>
    <scope>NUCLEOTIDE SEQUENCE</scope>
    <source>
        <strain evidence="20">CBS432</strain>
    </source>
</reference>
<keyword evidence="12 16" id="KW-0234">DNA repair</keyword>
<dbReference type="GO" id="GO:0160225">
    <property type="term" value="F:G-quadruplex unwinding activity"/>
    <property type="evidence" value="ECO:0007669"/>
    <property type="project" value="UniProtKB-UniRule"/>
</dbReference>
<dbReference type="GO" id="GO:0005730">
    <property type="term" value="C:nucleolus"/>
    <property type="evidence" value="ECO:0007669"/>
    <property type="project" value="UniProtKB-SubCell"/>
</dbReference>
<keyword evidence="7 16" id="KW-0347">Helicase</keyword>
<comment type="cofactor">
    <cofactor evidence="1 16">
        <name>Mg(2+)</name>
        <dbReference type="ChEBI" id="CHEBI:18420"/>
    </cofactor>
</comment>
<dbReference type="GO" id="GO:0032211">
    <property type="term" value="P:negative regulation of telomere maintenance via telomerase"/>
    <property type="evidence" value="ECO:0007669"/>
    <property type="project" value="UniProtKB-UniRule"/>
</dbReference>
<dbReference type="CDD" id="cd18037">
    <property type="entry name" value="DEXSc_Pif1_like"/>
    <property type="match status" value="1"/>
</dbReference>
<keyword evidence="5 16" id="KW-0227">DNA damage</keyword>
<dbReference type="RefSeq" id="XP_033768258.1">
    <property type="nucleotide sequence ID" value="XM_033912367.1"/>
</dbReference>
<protein>
    <recommendedName>
        <fullName evidence="16">ATP-dependent DNA helicase PIF1</fullName>
        <ecNumber evidence="16">5.6.2.3</ecNumber>
    </recommendedName>
    <alternativeName>
        <fullName evidence="16">DNA 5'-3' helicase PIF1</fullName>
    </alternativeName>
    <alternativeName>
        <fullName evidence="16">DNA repair and recombination helicase PIF1</fullName>
    </alternativeName>
</protein>
<dbReference type="GO" id="GO:0006310">
    <property type="term" value="P:DNA recombination"/>
    <property type="evidence" value="ECO:0007669"/>
    <property type="project" value="UniProtKB-UniRule"/>
</dbReference>